<evidence type="ECO:0000256" key="1">
    <source>
        <dbReference type="ARBA" id="ARBA00005466"/>
    </source>
</evidence>
<dbReference type="Gene3D" id="3.30.465.10">
    <property type="match status" value="1"/>
</dbReference>
<organism evidence="8 9">
    <name type="scientific">Talaromyces atroroseus</name>
    <dbReference type="NCBI Taxonomy" id="1441469"/>
    <lineage>
        <taxon>Eukaryota</taxon>
        <taxon>Fungi</taxon>
        <taxon>Dikarya</taxon>
        <taxon>Ascomycota</taxon>
        <taxon>Pezizomycotina</taxon>
        <taxon>Eurotiomycetes</taxon>
        <taxon>Eurotiomycetidae</taxon>
        <taxon>Eurotiales</taxon>
        <taxon>Trichocomaceae</taxon>
        <taxon>Talaromyces</taxon>
        <taxon>Talaromyces sect. Trachyspermi</taxon>
    </lineage>
</organism>
<proteinExistence type="inferred from homology"/>
<keyword evidence="3" id="KW-0274">FAD</keyword>
<dbReference type="InterPro" id="IPR006094">
    <property type="entry name" value="Oxid_FAD_bind_N"/>
</dbReference>
<evidence type="ECO:0000256" key="5">
    <source>
        <dbReference type="SAM" id="SignalP"/>
    </source>
</evidence>
<feature type="domain" description="NADP-dependent oxidoreductase" evidence="6">
    <location>
        <begin position="472"/>
        <end position="766"/>
    </location>
</feature>
<dbReference type="OrthoDB" id="48988at2759"/>
<dbReference type="InterPro" id="IPR036318">
    <property type="entry name" value="FAD-bd_PCMH-like_sf"/>
</dbReference>
<keyword evidence="4" id="KW-0560">Oxidoreductase</keyword>
<dbReference type="Gene3D" id="3.20.20.100">
    <property type="entry name" value="NADP-dependent oxidoreductase domain"/>
    <property type="match status" value="1"/>
</dbReference>
<keyword evidence="5" id="KW-0732">Signal</keyword>
<dbReference type="SUPFAM" id="SSF56176">
    <property type="entry name" value="FAD-binding/transporter-associated domain-like"/>
    <property type="match status" value="1"/>
</dbReference>
<evidence type="ECO:0000259" key="6">
    <source>
        <dbReference type="Pfam" id="PF00248"/>
    </source>
</evidence>
<keyword evidence="2" id="KW-0285">Flavoprotein</keyword>
<feature type="chain" id="PRO_5012795803" evidence="5">
    <location>
        <begin position="22"/>
        <end position="777"/>
    </location>
</feature>
<feature type="domain" description="FAD linked oxidase N-terminal" evidence="7">
    <location>
        <begin position="106"/>
        <end position="235"/>
    </location>
</feature>
<feature type="signal peptide" evidence="5">
    <location>
        <begin position="1"/>
        <end position="21"/>
    </location>
</feature>
<dbReference type="GeneID" id="31009012"/>
<dbReference type="SUPFAM" id="SSF51430">
    <property type="entry name" value="NAD(P)-linked oxidoreductase"/>
    <property type="match status" value="1"/>
</dbReference>
<keyword evidence="9" id="KW-1185">Reference proteome</keyword>
<comment type="caution">
    <text evidence="8">The sequence shown here is derived from an EMBL/GenBank/DDBJ whole genome shotgun (WGS) entry which is preliminary data.</text>
</comment>
<dbReference type="STRING" id="1441469.A0A1Q5Q6N8"/>
<sequence>MKLLISTILIGIFATIGAVEADDAWQQLTKGFSDISTLSALKEAAQTPFNTTDTSSRAQRACGLAKLLFHYPDNRDAIPGYITQQSTLYLNITRHYWSDNCWQNTSCIVSPMNAREVARIMAIVRFTQTRFSVRSGGHDFNVNHSSTNHDGILINVANFNSISLSADKGSLTVGVGSRWGAVYSALNGTGVSVNGARSPNPAVGGQTLGGGIGWFTNQAGVTAASVIAAEVVLANSSRLGANDTNANIVYQLSEDTTEAQSFVAFLYLNPNVHGPSVFSPFDNINPAGVMINATVGTVADLTANFDTLQYPDAGVPPSRDYVVSLPHTVDKATYQESYTAFAAYAKQAMIAGWSMAYGAQPISMYAVRESSNTPLNLSDVDQDWFHVTAQWTSPDDDGGVMQLIHHIGSDIAASASRDGASLAYRFMNDAYDGQNVLSGYGEGNLGRLREIANKYDPEERNKRGTKMAPHFIFGTATLGMDQTQFHNAESVTALLQTLETLDIYRLDTGTRYPPLNPGRSEQLIGEVSKELGSKFTVDTKIYTDTKTDGSEDLSSEAIQHSVNASLRRLQRVEGVNVLYVHRPDPATPLEEQIEEFNRQISQGHCKALFLDLCEHQGWQKPNCYQGNYNLITRGMETRLLPILRANGISHNAFQPLAAGFLTGKLVNNQHDGTRFGDENPLGKAAQKLFEAAELLDAMKTFDTKVKACGLSSLDVAIRWIAHHSALSNDDGIILGASKTPQISEMVEMARKGSLPAKVLDLTEELWDAVKEIQGQII</sequence>
<evidence type="ECO:0000313" key="8">
    <source>
        <dbReference type="EMBL" id="OKL55509.1"/>
    </source>
</evidence>
<evidence type="ECO:0000256" key="3">
    <source>
        <dbReference type="ARBA" id="ARBA00022827"/>
    </source>
</evidence>
<reference evidence="8 9" key="1">
    <citation type="submission" date="2015-06" db="EMBL/GenBank/DDBJ databases">
        <title>Talaromyces atroroseus IBT 11181 draft genome.</title>
        <authorList>
            <person name="Rasmussen K.B."/>
            <person name="Rasmussen S."/>
            <person name="Petersen B."/>
            <person name="Sicheritz-Ponten T."/>
            <person name="Mortensen U.H."/>
            <person name="Thrane U."/>
        </authorList>
    </citation>
    <scope>NUCLEOTIDE SEQUENCE [LARGE SCALE GENOMIC DNA]</scope>
    <source>
        <strain evidence="8 9">IBT 11181</strain>
    </source>
</reference>
<comment type="similarity">
    <text evidence="1">Belongs to the oxygen-dependent FAD-linked oxidoreductase family.</text>
</comment>
<evidence type="ECO:0000256" key="4">
    <source>
        <dbReference type="ARBA" id="ARBA00023002"/>
    </source>
</evidence>
<dbReference type="PANTHER" id="PTHR42973:SF54">
    <property type="entry name" value="FAD-BINDING PCMH-TYPE DOMAIN-CONTAINING PROTEIN"/>
    <property type="match status" value="1"/>
</dbReference>
<dbReference type="Pfam" id="PF01565">
    <property type="entry name" value="FAD_binding_4"/>
    <property type="match status" value="1"/>
</dbReference>
<dbReference type="Pfam" id="PF00248">
    <property type="entry name" value="Aldo_ket_red"/>
    <property type="match status" value="1"/>
</dbReference>
<dbReference type="InterPro" id="IPR050416">
    <property type="entry name" value="FAD-linked_Oxidoreductase"/>
</dbReference>
<evidence type="ECO:0000313" key="9">
    <source>
        <dbReference type="Proteomes" id="UP000214365"/>
    </source>
</evidence>
<dbReference type="GO" id="GO:0050660">
    <property type="term" value="F:flavin adenine dinucleotide binding"/>
    <property type="evidence" value="ECO:0007669"/>
    <property type="project" value="InterPro"/>
</dbReference>
<name>A0A1Q5Q6N8_TALAT</name>
<dbReference type="PANTHER" id="PTHR42973">
    <property type="entry name" value="BINDING OXIDOREDUCTASE, PUTATIVE (AFU_ORTHOLOGUE AFUA_1G17690)-RELATED"/>
    <property type="match status" value="1"/>
</dbReference>
<dbReference type="Proteomes" id="UP000214365">
    <property type="component" value="Unassembled WGS sequence"/>
</dbReference>
<dbReference type="EMBL" id="LFMY01000020">
    <property type="protein sequence ID" value="OKL55509.1"/>
    <property type="molecule type" value="Genomic_DNA"/>
</dbReference>
<evidence type="ECO:0000256" key="2">
    <source>
        <dbReference type="ARBA" id="ARBA00022630"/>
    </source>
</evidence>
<dbReference type="InterPro" id="IPR023210">
    <property type="entry name" value="NADP_OxRdtase_dom"/>
</dbReference>
<dbReference type="InterPro" id="IPR016169">
    <property type="entry name" value="FAD-bd_PCMH_sub2"/>
</dbReference>
<dbReference type="GO" id="GO:0016491">
    <property type="term" value="F:oxidoreductase activity"/>
    <property type="evidence" value="ECO:0007669"/>
    <property type="project" value="UniProtKB-KW"/>
</dbReference>
<dbReference type="AlphaFoldDB" id="A0A1Q5Q6N8"/>
<evidence type="ECO:0000259" key="7">
    <source>
        <dbReference type="Pfam" id="PF01565"/>
    </source>
</evidence>
<protein>
    <submittedName>
        <fullName evidence="8">Uncharacterized protein</fullName>
    </submittedName>
</protein>
<dbReference type="RefSeq" id="XP_020115630.1">
    <property type="nucleotide sequence ID" value="XM_020264244.1"/>
</dbReference>
<dbReference type="InterPro" id="IPR036812">
    <property type="entry name" value="NAD(P)_OxRdtase_dom_sf"/>
</dbReference>
<gene>
    <name evidence="8" type="ORF">UA08_09256</name>
</gene>
<accession>A0A1Q5Q6N8</accession>